<dbReference type="SUPFAM" id="SSF53671">
    <property type="entry name" value="Aspartate/ornithine carbamoyltransferase"/>
    <property type="match status" value="1"/>
</dbReference>
<dbReference type="EMBL" id="JACHVB010000064">
    <property type="protein sequence ID" value="MBC2596443.1"/>
    <property type="molecule type" value="Genomic_DNA"/>
</dbReference>
<evidence type="ECO:0000256" key="6">
    <source>
        <dbReference type="HAMAP-Rule" id="MF_01109"/>
    </source>
</evidence>
<dbReference type="NCBIfam" id="NF001986">
    <property type="entry name" value="PRK00779.1"/>
    <property type="match status" value="1"/>
</dbReference>
<dbReference type="GO" id="GO:0005737">
    <property type="term" value="C:cytoplasm"/>
    <property type="evidence" value="ECO:0007669"/>
    <property type="project" value="UniProtKB-SubCell"/>
</dbReference>
<dbReference type="PRINTS" id="PR00100">
    <property type="entry name" value="AOTCASE"/>
</dbReference>
<gene>
    <name evidence="9" type="primary">argF</name>
    <name evidence="9" type="ORF">H5P28_19410</name>
</gene>
<dbReference type="InterPro" id="IPR036901">
    <property type="entry name" value="Asp/Orn_carbamoylTrfase_sf"/>
</dbReference>
<dbReference type="Proteomes" id="UP000546464">
    <property type="component" value="Unassembled WGS sequence"/>
</dbReference>
<protein>
    <recommendedName>
        <fullName evidence="3 6">Ornithine carbamoyltransferase</fullName>
        <shortName evidence="6">OTCase</shortName>
        <ecNumber evidence="3 6">2.1.3.3</ecNumber>
    </recommendedName>
</protein>
<feature type="binding site" evidence="6">
    <location>
        <begin position="49"/>
        <end position="52"/>
    </location>
    <ligand>
        <name>carbamoyl phosphate</name>
        <dbReference type="ChEBI" id="CHEBI:58228"/>
    </ligand>
</feature>
<dbReference type="Pfam" id="PF00185">
    <property type="entry name" value="OTCace"/>
    <property type="match status" value="1"/>
</dbReference>
<dbReference type="Gene3D" id="3.40.50.1370">
    <property type="entry name" value="Aspartate/ornithine carbamoyltransferase"/>
    <property type="match status" value="2"/>
</dbReference>
<dbReference type="AlphaFoldDB" id="A0A842HIV4"/>
<name>A0A842HIV4_9BACT</name>
<evidence type="ECO:0000256" key="3">
    <source>
        <dbReference type="ARBA" id="ARBA00013007"/>
    </source>
</evidence>
<keyword evidence="10" id="KW-1185">Reference proteome</keyword>
<comment type="subcellular location">
    <subcellularLocation>
        <location evidence="6">Cytoplasm</location>
    </subcellularLocation>
</comment>
<comment type="caution">
    <text evidence="9">The sequence shown here is derived from an EMBL/GenBank/DDBJ whole genome shotgun (WGS) entry which is preliminary data.</text>
</comment>
<feature type="domain" description="Aspartate/ornithine carbamoyltransferase Asp/Orn-binding" evidence="7">
    <location>
        <begin position="156"/>
        <end position="308"/>
    </location>
</feature>
<evidence type="ECO:0000256" key="1">
    <source>
        <dbReference type="ARBA" id="ARBA00004975"/>
    </source>
</evidence>
<dbReference type="InterPro" id="IPR002292">
    <property type="entry name" value="Orn/put_carbamltrans"/>
</dbReference>
<feature type="binding site" evidence="6">
    <location>
        <position position="100"/>
    </location>
    <ligand>
        <name>carbamoyl phosphate</name>
        <dbReference type="ChEBI" id="CHEBI:58228"/>
    </ligand>
</feature>
<feature type="binding site" evidence="6">
    <location>
        <position position="76"/>
    </location>
    <ligand>
        <name>carbamoyl phosphate</name>
        <dbReference type="ChEBI" id="CHEBI:58228"/>
    </ligand>
</feature>
<keyword evidence="6" id="KW-0963">Cytoplasm</keyword>
<dbReference type="InterPro" id="IPR006131">
    <property type="entry name" value="Asp_carbamoyltransf_Asp/Orn-bd"/>
</dbReference>
<dbReference type="GO" id="GO:0019240">
    <property type="term" value="P:citrulline biosynthetic process"/>
    <property type="evidence" value="ECO:0007669"/>
    <property type="project" value="TreeGrafter"/>
</dbReference>
<dbReference type="InterPro" id="IPR006132">
    <property type="entry name" value="Asp/Orn_carbamoyltranf_P-bd"/>
</dbReference>
<dbReference type="InterPro" id="IPR006130">
    <property type="entry name" value="Asp/Orn_carbamoylTrfase"/>
</dbReference>
<dbReference type="RefSeq" id="WP_185677347.1">
    <property type="nucleotide sequence ID" value="NZ_JACHVB010000064.1"/>
</dbReference>
<dbReference type="FunFam" id="3.40.50.1370:FF:000008">
    <property type="entry name" value="Ornithine carbamoyltransferase"/>
    <property type="match status" value="1"/>
</dbReference>
<evidence type="ECO:0000259" key="7">
    <source>
        <dbReference type="Pfam" id="PF00185"/>
    </source>
</evidence>
<feature type="binding site" evidence="6">
    <location>
        <begin position="127"/>
        <end position="130"/>
    </location>
    <ligand>
        <name>carbamoyl phosphate</name>
        <dbReference type="ChEBI" id="CHEBI:58228"/>
    </ligand>
</feature>
<dbReference type="GO" id="GO:0016597">
    <property type="term" value="F:amino acid binding"/>
    <property type="evidence" value="ECO:0007669"/>
    <property type="project" value="InterPro"/>
</dbReference>
<dbReference type="PANTHER" id="PTHR45753">
    <property type="entry name" value="ORNITHINE CARBAMOYLTRANSFERASE, MITOCHONDRIAL"/>
    <property type="match status" value="1"/>
</dbReference>
<dbReference type="PRINTS" id="PR00102">
    <property type="entry name" value="OTCASE"/>
</dbReference>
<feature type="binding site" evidence="6">
    <location>
        <position position="230"/>
    </location>
    <ligand>
        <name>L-ornithine</name>
        <dbReference type="ChEBI" id="CHEBI:46911"/>
    </ligand>
</feature>
<proteinExistence type="inferred from homology"/>
<evidence type="ECO:0000256" key="4">
    <source>
        <dbReference type="ARBA" id="ARBA00022679"/>
    </source>
</evidence>
<comment type="similarity">
    <text evidence="2 6">Belongs to the aspartate/ornithine carbamoyltransferase superfamily. OTCase family.</text>
</comment>
<dbReference type="EC" id="2.1.3.3" evidence="3 6"/>
<dbReference type="PROSITE" id="PS00097">
    <property type="entry name" value="CARBAMOYLTRANSFERASE"/>
    <property type="match status" value="1"/>
</dbReference>
<dbReference type="GO" id="GO:0004585">
    <property type="term" value="F:ornithine carbamoyltransferase activity"/>
    <property type="evidence" value="ECO:0007669"/>
    <property type="project" value="UniProtKB-UniRule"/>
</dbReference>
<feature type="binding site" evidence="6">
    <location>
        <begin position="234"/>
        <end position="235"/>
    </location>
    <ligand>
        <name>L-ornithine</name>
        <dbReference type="ChEBI" id="CHEBI:46911"/>
    </ligand>
</feature>
<comment type="pathway">
    <text evidence="1">Amino-acid biosynthesis; L-arginine biosynthesis; L-arginine from L-ornithine and carbamoyl phosphate: step 1/3.</text>
</comment>
<reference evidence="9 10" key="1">
    <citation type="submission" date="2020-07" db="EMBL/GenBank/DDBJ databases">
        <authorList>
            <person name="Feng X."/>
        </authorList>
    </citation>
    <scope>NUCLEOTIDE SEQUENCE [LARGE SCALE GENOMIC DNA]</scope>
    <source>
        <strain evidence="9 10">JCM31066</strain>
    </source>
</reference>
<dbReference type="InterPro" id="IPR024904">
    <property type="entry name" value="OTCase_ArgI"/>
</dbReference>
<evidence type="ECO:0000259" key="8">
    <source>
        <dbReference type="Pfam" id="PF02729"/>
    </source>
</evidence>
<feature type="binding site" evidence="6">
    <location>
        <begin position="270"/>
        <end position="271"/>
    </location>
    <ligand>
        <name>carbamoyl phosphate</name>
        <dbReference type="ChEBI" id="CHEBI:58228"/>
    </ligand>
</feature>
<dbReference type="Pfam" id="PF02729">
    <property type="entry name" value="OTCace_N"/>
    <property type="match status" value="1"/>
</dbReference>
<dbReference type="HAMAP" id="MF_01109">
    <property type="entry name" value="OTCase"/>
    <property type="match status" value="1"/>
</dbReference>
<feature type="domain" description="Aspartate/ornithine carbamoyltransferase carbamoyl-P binding" evidence="8">
    <location>
        <begin position="2"/>
        <end position="140"/>
    </location>
</feature>
<dbReference type="GO" id="GO:0042450">
    <property type="term" value="P:L-arginine biosynthetic process via ornithine"/>
    <property type="evidence" value="ECO:0007669"/>
    <property type="project" value="UniProtKB-UniRule"/>
</dbReference>
<dbReference type="NCBIfam" id="TIGR00658">
    <property type="entry name" value="orni_carb_tr"/>
    <property type="match status" value="1"/>
</dbReference>
<comment type="catalytic activity">
    <reaction evidence="5 6">
        <text>carbamoyl phosphate + L-ornithine = L-citrulline + phosphate + H(+)</text>
        <dbReference type="Rhea" id="RHEA:19513"/>
        <dbReference type="ChEBI" id="CHEBI:15378"/>
        <dbReference type="ChEBI" id="CHEBI:43474"/>
        <dbReference type="ChEBI" id="CHEBI:46911"/>
        <dbReference type="ChEBI" id="CHEBI:57743"/>
        <dbReference type="ChEBI" id="CHEBI:58228"/>
        <dbReference type="EC" id="2.1.3.3"/>
    </reaction>
</comment>
<feature type="binding site" evidence="6">
    <location>
        <position position="168"/>
    </location>
    <ligand>
        <name>L-ornithine</name>
        <dbReference type="ChEBI" id="CHEBI:46911"/>
    </ligand>
</feature>
<sequence length="314" mass="34513">MKHFLKVTDFSHDEVELLFQNAAEFKRLGRHTPALLQRQSWGMLFYKNSTRTRVSFEVGLNELGAHAVMLSTGNMQLSRGETIADTARVLSRYLSGLIIRCYEHSVLEEFASAGTIPVVNALTDLTHPCQLYADLFTLAERWSPGEGEADVESLRGRKVAFLGDTACNMANSWILAAAHTGMEISLAGPAEFAPSQAARDLLKQADLPETFKFTTDAREAVRGADVVYTDVWVSMGNEAEEAARLSQMQPYSVTADLMAEAAKDAYFMHCLPAHAGQEVSQEVLDSSASIIFDEAENRLHIQKAILAALAGEPR</sequence>
<evidence type="ECO:0000256" key="5">
    <source>
        <dbReference type="ARBA" id="ARBA00048772"/>
    </source>
</evidence>
<evidence type="ECO:0000256" key="2">
    <source>
        <dbReference type="ARBA" id="ARBA00007805"/>
    </source>
</evidence>
<accession>A0A842HIV4</accession>
<evidence type="ECO:0000313" key="10">
    <source>
        <dbReference type="Proteomes" id="UP000546464"/>
    </source>
</evidence>
<feature type="binding site" evidence="6">
    <location>
        <position position="298"/>
    </location>
    <ligand>
        <name>carbamoyl phosphate</name>
        <dbReference type="ChEBI" id="CHEBI:58228"/>
    </ligand>
</feature>
<evidence type="ECO:0000313" key="9">
    <source>
        <dbReference type="EMBL" id="MBC2596443.1"/>
    </source>
</evidence>
<organism evidence="9 10">
    <name type="scientific">Ruficoccus amylovorans</name>
    <dbReference type="NCBI Taxonomy" id="1804625"/>
    <lineage>
        <taxon>Bacteria</taxon>
        <taxon>Pseudomonadati</taxon>
        <taxon>Verrucomicrobiota</taxon>
        <taxon>Opitutia</taxon>
        <taxon>Puniceicoccales</taxon>
        <taxon>Cerasicoccaceae</taxon>
        <taxon>Ruficoccus</taxon>
    </lineage>
</organism>
<dbReference type="PANTHER" id="PTHR45753:SF3">
    <property type="entry name" value="ORNITHINE TRANSCARBAMYLASE, MITOCHONDRIAL"/>
    <property type="match status" value="1"/>
</dbReference>
<keyword evidence="4 6" id="KW-0808">Transferase</keyword>